<sequence length="58" mass="6246">MLGATMGRLARVAKAGGKNLLNSEDELIFAATIVASDNLMDSEELLFDGELFSGRRMV</sequence>
<dbReference type="Proteomes" id="UP000887564">
    <property type="component" value="Unplaced"/>
</dbReference>
<accession>A0A914SJD4</accession>
<evidence type="ECO:0000313" key="2">
    <source>
        <dbReference type="WBParaSite" id="PEQ_0001403601-mRNA-1"/>
    </source>
</evidence>
<name>A0A914SJD4_PAREQ</name>
<evidence type="ECO:0000313" key="1">
    <source>
        <dbReference type="Proteomes" id="UP000887564"/>
    </source>
</evidence>
<dbReference type="AlphaFoldDB" id="A0A914SJD4"/>
<reference evidence="2" key="1">
    <citation type="submission" date="2022-11" db="UniProtKB">
        <authorList>
            <consortium name="WormBaseParasite"/>
        </authorList>
    </citation>
    <scope>IDENTIFICATION</scope>
</reference>
<dbReference type="WBParaSite" id="PEQ_0001403601-mRNA-1">
    <property type="protein sequence ID" value="PEQ_0001403601-mRNA-1"/>
    <property type="gene ID" value="PEQ_0001403601"/>
</dbReference>
<keyword evidence="1" id="KW-1185">Reference proteome</keyword>
<protein>
    <submittedName>
        <fullName evidence="2">Uncharacterized protein</fullName>
    </submittedName>
</protein>
<proteinExistence type="predicted"/>
<organism evidence="1 2">
    <name type="scientific">Parascaris equorum</name>
    <name type="common">Equine roundworm</name>
    <dbReference type="NCBI Taxonomy" id="6256"/>
    <lineage>
        <taxon>Eukaryota</taxon>
        <taxon>Metazoa</taxon>
        <taxon>Ecdysozoa</taxon>
        <taxon>Nematoda</taxon>
        <taxon>Chromadorea</taxon>
        <taxon>Rhabditida</taxon>
        <taxon>Spirurina</taxon>
        <taxon>Ascaridomorpha</taxon>
        <taxon>Ascaridoidea</taxon>
        <taxon>Ascarididae</taxon>
        <taxon>Parascaris</taxon>
    </lineage>
</organism>